<dbReference type="AlphaFoldDB" id="A0AAD5SJZ4"/>
<keyword evidence="7 8" id="KW-0949">S-adenosyl-L-methionine</keyword>
<keyword evidence="5 8" id="KW-0489">Methyltransferase</keyword>
<dbReference type="GO" id="GO:0032259">
    <property type="term" value="P:methylation"/>
    <property type="evidence" value="ECO:0007669"/>
    <property type="project" value="UniProtKB-KW"/>
</dbReference>
<comment type="similarity">
    <text evidence="2 8">Belongs to the methyltransferase superfamily. LCMT family.</text>
</comment>
<reference evidence="10" key="1">
    <citation type="submission" date="2020-05" db="EMBL/GenBank/DDBJ databases">
        <title>Phylogenomic resolution of chytrid fungi.</title>
        <authorList>
            <person name="Stajich J.E."/>
            <person name="Amses K."/>
            <person name="Simmons R."/>
            <person name="Seto K."/>
            <person name="Myers J."/>
            <person name="Bonds A."/>
            <person name="Quandt C.A."/>
            <person name="Barry K."/>
            <person name="Liu P."/>
            <person name="Grigoriev I."/>
            <person name="Longcore J.E."/>
            <person name="James T.Y."/>
        </authorList>
    </citation>
    <scope>NUCLEOTIDE SEQUENCE</scope>
    <source>
        <strain evidence="10">JEL0318</strain>
    </source>
</reference>
<evidence type="ECO:0000256" key="9">
    <source>
        <dbReference type="PIRSR" id="PIRSR016305-1"/>
    </source>
</evidence>
<dbReference type="PANTHER" id="PTHR13600:SF21">
    <property type="entry name" value="LEUCINE CARBOXYL METHYLTRANSFERASE 1"/>
    <property type="match status" value="1"/>
</dbReference>
<dbReference type="GO" id="GO:0009966">
    <property type="term" value="P:regulation of signal transduction"/>
    <property type="evidence" value="ECO:0007669"/>
    <property type="project" value="UniProtKB-ARBA"/>
</dbReference>
<sequence length="317" mass="35458">MNRFLKSQSYQPLGDDAVRSTNDDAAVSRLSAVTLGYMADPYIKAFVRRLQRRPPIINRGTYTRSAAIDCITAQFLGDDPSSKQIVSLGAGSDTRHFLLKSRGAQPKRYFEIDFPEITSRKAQAIKKNKELTAMLGDHSIAGGGTELHAQDYFLLAGDLRQFDALTQRLESLGFDKSLPTLFLSECVLIYLSPPDADSIVKQAANLVSSGVFLTYEQILPDDAFGSMMLQNLKSRNIELPGIHAYPTLESQRERYLKAGWDQAFAMDLNEFWEGKVEESEKARVSKLEIFDEVEEWRLLSGHYCVSWAVKGNGLSVV</sequence>
<organism evidence="10 11">
    <name type="scientific">Rhizophlyctis rosea</name>
    <dbReference type="NCBI Taxonomy" id="64517"/>
    <lineage>
        <taxon>Eukaryota</taxon>
        <taxon>Fungi</taxon>
        <taxon>Fungi incertae sedis</taxon>
        <taxon>Chytridiomycota</taxon>
        <taxon>Chytridiomycota incertae sedis</taxon>
        <taxon>Chytridiomycetes</taxon>
        <taxon>Rhizophlyctidales</taxon>
        <taxon>Rhizophlyctidaceae</taxon>
        <taxon>Rhizophlyctis</taxon>
    </lineage>
</organism>
<evidence type="ECO:0000313" key="11">
    <source>
        <dbReference type="Proteomes" id="UP001212841"/>
    </source>
</evidence>
<evidence type="ECO:0000256" key="6">
    <source>
        <dbReference type="ARBA" id="ARBA00022679"/>
    </source>
</evidence>
<dbReference type="InterPro" id="IPR007213">
    <property type="entry name" value="Ppm1/Ppm2/Tcmp"/>
</dbReference>
<evidence type="ECO:0000256" key="4">
    <source>
        <dbReference type="ARBA" id="ARBA00017497"/>
    </source>
</evidence>
<comment type="catalytic activity">
    <reaction evidence="1 8">
        <text>[phosphatase 2A protein]-C-terminal L-leucine + S-adenosyl-L-methionine = [phosphatase 2A protein]-C-terminal L-leucine methyl ester + S-adenosyl-L-homocysteine</text>
        <dbReference type="Rhea" id="RHEA:48544"/>
        <dbReference type="Rhea" id="RHEA-COMP:12134"/>
        <dbReference type="Rhea" id="RHEA-COMP:12135"/>
        <dbReference type="ChEBI" id="CHEBI:57856"/>
        <dbReference type="ChEBI" id="CHEBI:59789"/>
        <dbReference type="ChEBI" id="CHEBI:90516"/>
        <dbReference type="ChEBI" id="CHEBI:90517"/>
        <dbReference type="EC" id="2.1.1.233"/>
    </reaction>
</comment>
<protein>
    <recommendedName>
        <fullName evidence="4 8">Leucine carboxyl methyltransferase 1</fullName>
        <ecNumber evidence="3 8">2.1.1.233</ecNumber>
    </recommendedName>
</protein>
<dbReference type="SUPFAM" id="SSF53335">
    <property type="entry name" value="S-adenosyl-L-methionine-dependent methyltransferases"/>
    <property type="match status" value="1"/>
</dbReference>
<dbReference type="PIRSF" id="PIRSF016305">
    <property type="entry name" value="LCM_mtfrase"/>
    <property type="match status" value="1"/>
</dbReference>
<proteinExistence type="inferred from homology"/>
<feature type="binding site" evidence="9">
    <location>
        <position position="89"/>
    </location>
    <ligand>
        <name>S-adenosyl-L-methionine</name>
        <dbReference type="ChEBI" id="CHEBI:59789"/>
    </ligand>
</feature>
<gene>
    <name evidence="10" type="ORF">HK097_010946</name>
</gene>
<accession>A0AAD5SJZ4</accession>
<evidence type="ECO:0000256" key="8">
    <source>
        <dbReference type="PIRNR" id="PIRNR016305"/>
    </source>
</evidence>
<dbReference type="InterPro" id="IPR016651">
    <property type="entry name" value="LCMT1"/>
</dbReference>
<dbReference type="Gene3D" id="3.40.50.150">
    <property type="entry name" value="Vaccinia Virus protein VP39"/>
    <property type="match status" value="1"/>
</dbReference>
<name>A0AAD5SJZ4_9FUNG</name>
<evidence type="ECO:0000256" key="5">
    <source>
        <dbReference type="ARBA" id="ARBA00022603"/>
    </source>
</evidence>
<keyword evidence="6 8" id="KW-0808">Transferase</keyword>
<comment type="caution">
    <text evidence="10">The sequence shown here is derived from an EMBL/GenBank/DDBJ whole genome shotgun (WGS) entry which is preliminary data.</text>
</comment>
<dbReference type="EC" id="2.1.1.233" evidence="3 8"/>
<evidence type="ECO:0000256" key="1">
    <source>
        <dbReference type="ARBA" id="ARBA00000724"/>
    </source>
</evidence>
<feature type="binding site" evidence="9">
    <location>
        <position position="185"/>
    </location>
    <ligand>
        <name>S-adenosyl-L-methionine</name>
        <dbReference type="ChEBI" id="CHEBI:59789"/>
    </ligand>
</feature>
<dbReference type="EMBL" id="JADGJD010000086">
    <property type="protein sequence ID" value="KAJ3055289.1"/>
    <property type="molecule type" value="Genomic_DNA"/>
</dbReference>
<feature type="binding site" evidence="9">
    <location>
        <begin position="158"/>
        <end position="159"/>
    </location>
    <ligand>
        <name>S-adenosyl-L-methionine</name>
        <dbReference type="ChEBI" id="CHEBI:59789"/>
    </ligand>
</feature>
<dbReference type="InterPro" id="IPR029063">
    <property type="entry name" value="SAM-dependent_MTases_sf"/>
</dbReference>
<dbReference type="Pfam" id="PF04072">
    <property type="entry name" value="LCM"/>
    <property type="match status" value="1"/>
</dbReference>
<evidence type="ECO:0000256" key="3">
    <source>
        <dbReference type="ARBA" id="ARBA00012834"/>
    </source>
</evidence>
<evidence type="ECO:0000256" key="7">
    <source>
        <dbReference type="ARBA" id="ARBA00022691"/>
    </source>
</evidence>
<keyword evidence="11" id="KW-1185">Reference proteome</keyword>
<dbReference type="GO" id="GO:0018423">
    <property type="term" value="F:protein C-terminal leucine carboxyl O-methyltransferase activity"/>
    <property type="evidence" value="ECO:0007669"/>
    <property type="project" value="UniProtKB-EC"/>
</dbReference>
<dbReference type="FunFam" id="3.40.50.150:FF:000092">
    <property type="entry name" value="Leucine carboxyl methyltransferase 1"/>
    <property type="match status" value="1"/>
</dbReference>
<dbReference type="Proteomes" id="UP001212841">
    <property type="component" value="Unassembled WGS sequence"/>
</dbReference>
<dbReference type="PANTHER" id="PTHR13600">
    <property type="entry name" value="LEUCINE CARBOXYL METHYLTRANSFERASE"/>
    <property type="match status" value="1"/>
</dbReference>
<comment type="function">
    <text evidence="8">Methylates the carboxyl group of the C-terminal leucine residue of protein phosphatase 2A catalytic subunits to form alpha-leucine ester residues.</text>
</comment>
<feature type="binding site" evidence="9">
    <location>
        <position position="64"/>
    </location>
    <ligand>
        <name>S-adenosyl-L-methionine</name>
        <dbReference type="ChEBI" id="CHEBI:59789"/>
    </ligand>
</feature>
<evidence type="ECO:0000313" key="10">
    <source>
        <dbReference type="EMBL" id="KAJ3055289.1"/>
    </source>
</evidence>
<evidence type="ECO:0000256" key="2">
    <source>
        <dbReference type="ARBA" id="ARBA00010703"/>
    </source>
</evidence>